<dbReference type="Gene3D" id="2.40.30.170">
    <property type="match status" value="1"/>
</dbReference>
<protein>
    <recommendedName>
        <fullName evidence="9">Membrane fusion protein (MFP) family protein</fullName>
    </recommendedName>
</protein>
<keyword evidence="4 9" id="KW-1003">Cell membrane</keyword>
<keyword evidence="3 9" id="KW-0813">Transport</keyword>
<reference evidence="14" key="1">
    <citation type="submission" date="2018-05" db="EMBL/GenBank/DDBJ databases">
        <title>Azospirillum thermophila sp. nov., a novel isolated from hot spring.</title>
        <authorList>
            <person name="Zhao Z."/>
        </authorList>
    </citation>
    <scope>NUCLEOTIDE SEQUENCE [LARGE SCALE GENOMIC DNA]</scope>
    <source>
        <strain evidence="14">CFH 70021</strain>
        <plasmid evidence="14">unnamed4</plasmid>
    </source>
</reference>
<keyword evidence="6 9" id="KW-0812">Transmembrane</keyword>
<dbReference type="EMBL" id="CP029359">
    <property type="protein sequence ID" value="AWK90175.1"/>
    <property type="molecule type" value="Genomic_DNA"/>
</dbReference>
<sequence>MTALLLRRQQTPDRLAEQAIIDFQGETAEITGRPEPFGARAVLWALAVMVATLILLASVLKLDRVVTSQGRIVSQSPTIVVQPLEISIIRSLNARAGQVVKRGDVLATLDPTFSSADVAQLERQSQKLTAEIARLAAEAKGATFAPPGEAGPDMALQASIWRYRQAEYAAKLANFDQRMATLQATIKRSREDADYYRSRLKILGEIERMRQTLEKNQTGSRINSLVASDTRVEAERNLNLSDGTIRTSSHDLEALRAEREVYTQQWRSTVLSDLATRQVELERAREELSKAQKRRDLVELRAIDDAVVLEVGRYSVGSVVEPAQPIYTLVPVNAKLEVEADIAGIDQGFVKPGDQVQIKFDAYRYVEHGMAKGVVRTISEDSFNRRNDQPTTQPFFRARIELTDVTLRNVPEDFRLVPGMPLVADIVVGERTIMSYLVEGALRNGSEGMREP</sequence>
<evidence type="ECO:0000256" key="1">
    <source>
        <dbReference type="ARBA" id="ARBA00004377"/>
    </source>
</evidence>
<evidence type="ECO:0000256" key="10">
    <source>
        <dbReference type="SAM" id="Coils"/>
    </source>
</evidence>
<organism evidence="13 14">
    <name type="scientific">Azospirillum thermophilum</name>
    <dbReference type="NCBI Taxonomy" id="2202148"/>
    <lineage>
        <taxon>Bacteria</taxon>
        <taxon>Pseudomonadati</taxon>
        <taxon>Pseudomonadota</taxon>
        <taxon>Alphaproteobacteria</taxon>
        <taxon>Rhodospirillales</taxon>
        <taxon>Azospirillaceae</taxon>
        <taxon>Azospirillum</taxon>
    </lineage>
</organism>
<evidence type="ECO:0000256" key="7">
    <source>
        <dbReference type="ARBA" id="ARBA00022989"/>
    </source>
</evidence>
<dbReference type="RefSeq" id="WP_109334221.1">
    <property type="nucleotide sequence ID" value="NZ_CP029359.1"/>
</dbReference>
<dbReference type="OrthoDB" id="9810980at2"/>
<dbReference type="AlphaFoldDB" id="A0A2S2D0F3"/>
<evidence type="ECO:0000256" key="4">
    <source>
        <dbReference type="ARBA" id="ARBA00022475"/>
    </source>
</evidence>
<evidence type="ECO:0000256" key="8">
    <source>
        <dbReference type="ARBA" id="ARBA00023136"/>
    </source>
</evidence>
<dbReference type="InterPro" id="IPR010129">
    <property type="entry name" value="T1SS_HlyD"/>
</dbReference>
<dbReference type="PANTHER" id="PTHR30386:SF26">
    <property type="entry name" value="TRANSPORT PROTEIN COMB"/>
    <property type="match status" value="1"/>
</dbReference>
<dbReference type="PRINTS" id="PR01490">
    <property type="entry name" value="RTXTOXIND"/>
</dbReference>
<evidence type="ECO:0000256" key="3">
    <source>
        <dbReference type="ARBA" id="ARBA00022448"/>
    </source>
</evidence>
<evidence type="ECO:0000256" key="2">
    <source>
        <dbReference type="ARBA" id="ARBA00009477"/>
    </source>
</evidence>
<comment type="similarity">
    <text evidence="2 9">Belongs to the membrane fusion protein (MFP) (TC 8.A.1) family.</text>
</comment>
<accession>A0A2S2D0F3</accession>
<dbReference type="KEGG" id="azz:DEW08_29620"/>
<feature type="coiled-coil region" evidence="10">
    <location>
        <begin position="271"/>
        <end position="301"/>
    </location>
</feature>
<dbReference type="InterPro" id="IPR050739">
    <property type="entry name" value="MFP"/>
</dbReference>
<keyword evidence="13" id="KW-0614">Plasmid</keyword>
<keyword evidence="10" id="KW-0175">Coiled coil</keyword>
<keyword evidence="7 9" id="KW-1133">Transmembrane helix</keyword>
<evidence type="ECO:0000256" key="5">
    <source>
        <dbReference type="ARBA" id="ARBA00022519"/>
    </source>
</evidence>
<evidence type="ECO:0000256" key="9">
    <source>
        <dbReference type="RuleBase" id="RU365093"/>
    </source>
</evidence>
<gene>
    <name evidence="13" type="ORF">DEW08_29620</name>
</gene>
<dbReference type="InterPro" id="IPR058982">
    <property type="entry name" value="Beta-barrel_AprE"/>
</dbReference>
<feature type="domain" description="AprE-like beta-barrel" evidence="12">
    <location>
        <begin position="336"/>
        <end position="428"/>
    </location>
</feature>
<comment type="subcellular location">
    <subcellularLocation>
        <location evidence="1 9">Cell inner membrane</location>
        <topology evidence="1 9">Single-pass membrane protein</topology>
    </subcellularLocation>
</comment>
<dbReference type="Pfam" id="PF25994">
    <property type="entry name" value="HH_AprE"/>
    <property type="match status" value="1"/>
</dbReference>
<geneLocation type="plasmid" evidence="13 14">
    <name>unnamed4</name>
</geneLocation>
<dbReference type="GO" id="GO:0015031">
    <property type="term" value="P:protein transport"/>
    <property type="evidence" value="ECO:0007669"/>
    <property type="project" value="InterPro"/>
</dbReference>
<dbReference type="Proteomes" id="UP000245629">
    <property type="component" value="Plasmid unnamed4"/>
</dbReference>
<dbReference type="Pfam" id="PF26002">
    <property type="entry name" value="Beta-barrel_AprE"/>
    <property type="match status" value="1"/>
</dbReference>
<feature type="transmembrane region" description="Helical" evidence="9">
    <location>
        <begin position="41"/>
        <end position="62"/>
    </location>
</feature>
<feature type="domain" description="AprE-like long alpha-helical hairpin" evidence="11">
    <location>
        <begin position="115"/>
        <end position="293"/>
    </location>
</feature>
<evidence type="ECO:0000259" key="12">
    <source>
        <dbReference type="Pfam" id="PF26002"/>
    </source>
</evidence>
<dbReference type="PANTHER" id="PTHR30386">
    <property type="entry name" value="MEMBRANE FUSION SUBUNIT OF EMRAB-TOLC MULTIDRUG EFFLUX PUMP"/>
    <property type="match status" value="1"/>
</dbReference>
<evidence type="ECO:0000259" key="11">
    <source>
        <dbReference type="Pfam" id="PF25994"/>
    </source>
</evidence>
<dbReference type="InterPro" id="IPR058781">
    <property type="entry name" value="HH_AprE-like"/>
</dbReference>
<proteinExistence type="inferred from homology"/>
<keyword evidence="8 9" id="KW-0472">Membrane</keyword>
<dbReference type="GO" id="GO:0005886">
    <property type="term" value="C:plasma membrane"/>
    <property type="evidence" value="ECO:0007669"/>
    <property type="project" value="UniProtKB-SubCell"/>
</dbReference>
<keyword evidence="14" id="KW-1185">Reference proteome</keyword>
<keyword evidence="5 9" id="KW-0997">Cell inner membrane</keyword>
<evidence type="ECO:0000313" key="14">
    <source>
        <dbReference type="Proteomes" id="UP000245629"/>
    </source>
</evidence>
<name>A0A2S2D0F3_9PROT</name>
<evidence type="ECO:0000313" key="13">
    <source>
        <dbReference type="EMBL" id="AWK90175.1"/>
    </source>
</evidence>
<dbReference type="NCBIfam" id="TIGR01843">
    <property type="entry name" value="type_I_hlyD"/>
    <property type="match status" value="1"/>
</dbReference>
<evidence type="ECO:0000256" key="6">
    <source>
        <dbReference type="ARBA" id="ARBA00022692"/>
    </source>
</evidence>